<keyword evidence="1" id="KW-0732">Signal</keyword>
<dbReference type="AlphaFoldDB" id="A0A9D1KSY2"/>
<evidence type="ECO:0000313" key="4">
    <source>
        <dbReference type="Proteomes" id="UP000824161"/>
    </source>
</evidence>
<dbReference type="PANTHER" id="PTHR34094">
    <property type="match status" value="1"/>
</dbReference>
<feature type="domain" description="DUF4097" evidence="2">
    <location>
        <begin position="60"/>
        <end position="297"/>
    </location>
</feature>
<feature type="chain" id="PRO_5038910507" evidence="1">
    <location>
        <begin position="20"/>
        <end position="300"/>
    </location>
</feature>
<reference evidence="3" key="2">
    <citation type="journal article" date="2021" name="PeerJ">
        <title>Extensive microbial diversity within the chicken gut microbiome revealed by metagenomics and culture.</title>
        <authorList>
            <person name="Gilroy R."/>
            <person name="Ravi A."/>
            <person name="Getino M."/>
            <person name="Pursley I."/>
            <person name="Horton D.L."/>
            <person name="Alikhan N.F."/>
            <person name="Baker D."/>
            <person name="Gharbi K."/>
            <person name="Hall N."/>
            <person name="Watson M."/>
            <person name="Adriaenssens E.M."/>
            <person name="Foster-Nyarko E."/>
            <person name="Jarju S."/>
            <person name="Secka A."/>
            <person name="Antonio M."/>
            <person name="Oren A."/>
            <person name="Chaudhuri R.R."/>
            <person name="La Ragione R."/>
            <person name="Hildebrand F."/>
            <person name="Pallen M.J."/>
        </authorList>
    </citation>
    <scope>NUCLEOTIDE SEQUENCE</scope>
    <source>
        <strain evidence="3">1383</strain>
    </source>
</reference>
<dbReference type="InterPro" id="IPR025164">
    <property type="entry name" value="Toastrack_DUF4097"/>
</dbReference>
<dbReference type="Gene3D" id="2.160.20.120">
    <property type="match status" value="1"/>
</dbReference>
<sequence length="300" mass="31475">MKKILLLFCALWMVGTVGAETIENKVFIDAAYSGVTTIKVVQPVLPVSVVKTDGAQTKVECRVDYMDIREKNFSVQARKSGSTLEIYQTLRSVSIRRAQGYIRIEAPADVQVVVVNGVAGDVSLQGLRLEGAEVSSVSGDVSLVGVSADDLSVSTVSGNMTLKGIASNLAVVRTTSGNVSLADCTGNKIDVTTIAGDVLAKGSRTGVDFSLVGVSSTSGNVCLYMGPKLRQTSIKSVAGDIRLYLKGDLKSHSYSLSGMSSEIEISGVARASRRLELNTSGAGVQVRANAVSGNIYVGAW</sequence>
<evidence type="ECO:0000259" key="2">
    <source>
        <dbReference type="Pfam" id="PF13349"/>
    </source>
</evidence>
<evidence type="ECO:0000313" key="3">
    <source>
        <dbReference type="EMBL" id="HIT97413.1"/>
    </source>
</evidence>
<reference evidence="3" key="1">
    <citation type="submission" date="2020-10" db="EMBL/GenBank/DDBJ databases">
        <authorList>
            <person name="Gilroy R."/>
        </authorList>
    </citation>
    <scope>NUCLEOTIDE SEQUENCE</scope>
    <source>
        <strain evidence="3">1383</strain>
    </source>
</reference>
<dbReference type="PANTHER" id="PTHR34094:SF1">
    <property type="entry name" value="PROTEIN FAM185A"/>
    <property type="match status" value="1"/>
</dbReference>
<name>A0A9D1KSY2_9FLAO</name>
<dbReference type="Proteomes" id="UP000824161">
    <property type="component" value="Unassembled WGS sequence"/>
</dbReference>
<comment type="caution">
    <text evidence="3">The sequence shown here is derived from an EMBL/GenBank/DDBJ whole genome shotgun (WGS) entry which is preliminary data.</text>
</comment>
<protein>
    <submittedName>
        <fullName evidence="3">DUF4097 family beta strand repeat protein</fullName>
    </submittedName>
</protein>
<organism evidence="3 4">
    <name type="scientific">Candidatus Merdimorpha stercoravium</name>
    <dbReference type="NCBI Taxonomy" id="2840863"/>
    <lineage>
        <taxon>Bacteria</taxon>
        <taxon>Pseudomonadati</taxon>
        <taxon>Bacteroidota</taxon>
        <taxon>Flavobacteriia</taxon>
        <taxon>Flavobacteriales</taxon>
        <taxon>Candidatus Merdimorpha</taxon>
    </lineage>
</organism>
<dbReference type="Pfam" id="PF13349">
    <property type="entry name" value="DUF4097"/>
    <property type="match status" value="1"/>
</dbReference>
<gene>
    <name evidence="3" type="ORF">IAC44_01090</name>
</gene>
<dbReference type="EMBL" id="DVLY01000024">
    <property type="protein sequence ID" value="HIT97413.1"/>
    <property type="molecule type" value="Genomic_DNA"/>
</dbReference>
<feature type="signal peptide" evidence="1">
    <location>
        <begin position="1"/>
        <end position="19"/>
    </location>
</feature>
<accession>A0A9D1KSY2</accession>
<evidence type="ECO:0000256" key="1">
    <source>
        <dbReference type="SAM" id="SignalP"/>
    </source>
</evidence>
<proteinExistence type="predicted"/>